<accession>A0A8S9M3S2</accession>
<feature type="region of interest" description="Disordered" evidence="1">
    <location>
        <begin position="68"/>
        <end position="88"/>
    </location>
</feature>
<reference evidence="2" key="1">
    <citation type="submission" date="2019-12" db="EMBL/GenBank/DDBJ databases">
        <title>Genome sequencing and annotation of Brassica cretica.</title>
        <authorList>
            <person name="Studholme D.J."/>
            <person name="Sarris P.F."/>
        </authorList>
    </citation>
    <scope>NUCLEOTIDE SEQUENCE</scope>
    <source>
        <strain evidence="2">PFS-102/07</strain>
        <tissue evidence="2">Leaf</tissue>
    </source>
</reference>
<feature type="compositionally biased region" description="Basic and acidic residues" evidence="1">
    <location>
        <begin position="68"/>
        <end position="78"/>
    </location>
</feature>
<evidence type="ECO:0000313" key="2">
    <source>
        <dbReference type="EMBL" id="KAF2612608.1"/>
    </source>
</evidence>
<proteinExistence type="predicted"/>
<sequence length="88" mass="9940">MIGLLKWLEKAKDASEKSKLQQKSSRQNSRVDELKVGNGNRVGQVVRGLRWNLNELVKALDGLLRDSLKESGNRKTELDMSSMEDPTD</sequence>
<name>A0A8S9M3S2_BRACR</name>
<evidence type="ECO:0000256" key="1">
    <source>
        <dbReference type="SAM" id="MobiDB-lite"/>
    </source>
</evidence>
<dbReference type="AlphaFoldDB" id="A0A8S9M3S2"/>
<feature type="region of interest" description="Disordered" evidence="1">
    <location>
        <begin position="15"/>
        <end position="34"/>
    </location>
</feature>
<dbReference type="EMBL" id="QGKY02000089">
    <property type="protein sequence ID" value="KAF2612608.1"/>
    <property type="molecule type" value="Genomic_DNA"/>
</dbReference>
<organism evidence="2">
    <name type="scientific">Brassica cretica</name>
    <name type="common">Mustard</name>
    <dbReference type="NCBI Taxonomy" id="69181"/>
    <lineage>
        <taxon>Eukaryota</taxon>
        <taxon>Viridiplantae</taxon>
        <taxon>Streptophyta</taxon>
        <taxon>Embryophyta</taxon>
        <taxon>Tracheophyta</taxon>
        <taxon>Spermatophyta</taxon>
        <taxon>Magnoliopsida</taxon>
        <taxon>eudicotyledons</taxon>
        <taxon>Gunneridae</taxon>
        <taxon>Pentapetalae</taxon>
        <taxon>rosids</taxon>
        <taxon>malvids</taxon>
        <taxon>Brassicales</taxon>
        <taxon>Brassicaceae</taxon>
        <taxon>Brassiceae</taxon>
        <taxon>Brassica</taxon>
    </lineage>
</organism>
<comment type="caution">
    <text evidence="2">The sequence shown here is derived from an EMBL/GenBank/DDBJ whole genome shotgun (WGS) entry which is preliminary data.</text>
</comment>
<gene>
    <name evidence="2" type="ORF">F2Q70_00009371</name>
</gene>
<protein>
    <submittedName>
        <fullName evidence="2">Uncharacterized protein</fullName>
    </submittedName>
</protein>